<accession>A0A6C0HBD8</accession>
<proteinExistence type="predicted"/>
<protein>
    <submittedName>
        <fullName evidence="1">Uncharacterized protein</fullName>
    </submittedName>
</protein>
<organism evidence="1">
    <name type="scientific">viral metagenome</name>
    <dbReference type="NCBI Taxonomy" id="1070528"/>
    <lineage>
        <taxon>unclassified sequences</taxon>
        <taxon>metagenomes</taxon>
        <taxon>organismal metagenomes</taxon>
    </lineage>
</organism>
<name>A0A6C0HBD8_9ZZZZ</name>
<dbReference type="EMBL" id="MN739921">
    <property type="protein sequence ID" value="QHT77764.1"/>
    <property type="molecule type" value="Genomic_DNA"/>
</dbReference>
<evidence type="ECO:0000313" key="1">
    <source>
        <dbReference type="EMBL" id="QHT77764.1"/>
    </source>
</evidence>
<dbReference type="AlphaFoldDB" id="A0A6C0HBD8"/>
<reference evidence="1" key="1">
    <citation type="journal article" date="2020" name="Nature">
        <title>Giant virus diversity and host interactions through global metagenomics.</title>
        <authorList>
            <person name="Schulz F."/>
            <person name="Roux S."/>
            <person name="Paez-Espino D."/>
            <person name="Jungbluth S."/>
            <person name="Walsh D.A."/>
            <person name="Denef V.J."/>
            <person name="McMahon K.D."/>
            <person name="Konstantinidis K.T."/>
            <person name="Eloe-Fadrosh E.A."/>
            <person name="Kyrpides N.C."/>
            <person name="Woyke T."/>
        </authorList>
    </citation>
    <scope>NUCLEOTIDE SEQUENCE</scope>
    <source>
        <strain evidence="1">GVMAG-M-3300023179-90</strain>
    </source>
</reference>
<sequence>METELTHREPEHEEININEIFENAVKDPSTFSTLDIDQLLDKIENETNEYLDGKSMNSITDEIYDKINELNLRTEYAKELCSKLIGYRYVDEINELHKGKHIRWLRTNSKEKILTNGGIVVNIKFLDNGIHVVCKNSQNLFIQIKFDECLIFQKLSVEEQLILMAYEYIDT</sequence>